<dbReference type="Pfam" id="PF00583">
    <property type="entry name" value="Acetyltransf_1"/>
    <property type="match status" value="1"/>
</dbReference>
<dbReference type="Proteomes" id="UP000192801">
    <property type="component" value="Unassembled WGS sequence"/>
</dbReference>
<evidence type="ECO:0000256" key="1">
    <source>
        <dbReference type="ARBA" id="ARBA00022679"/>
    </source>
</evidence>
<keyword evidence="2" id="KW-0012">Acyltransferase</keyword>
<evidence type="ECO:0000313" key="4">
    <source>
        <dbReference type="EMBL" id="ORA66604.1"/>
    </source>
</evidence>
<dbReference type="PROSITE" id="PS51186">
    <property type="entry name" value="GNAT"/>
    <property type="match status" value="1"/>
</dbReference>
<proteinExistence type="predicted"/>
<protein>
    <submittedName>
        <fullName evidence="4">GNAT family N-acetyltransferase</fullName>
    </submittedName>
</protein>
<dbReference type="EMBL" id="MVHS01000049">
    <property type="protein sequence ID" value="ORA66604.1"/>
    <property type="molecule type" value="Genomic_DNA"/>
</dbReference>
<gene>
    <name evidence="4" type="ORF">BST26_16805</name>
</gene>
<dbReference type="AlphaFoldDB" id="A0A1X0D2G3"/>
<evidence type="ECO:0000313" key="5">
    <source>
        <dbReference type="Proteomes" id="UP000192801"/>
    </source>
</evidence>
<dbReference type="GO" id="GO:0016747">
    <property type="term" value="F:acyltransferase activity, transferring groups other than amino-acyl groups"/>
    <property type="evidence" value="ECO:0007669"/>
    <property type="project" value="InterPro"/>
</dbReference>
<keyword evidence="1 4" id="KW-0808">Transferase</keyword>
<sequence>MGSVGPVTVGPAGIDDVAALAELAAETFPLACPPTVPDDDVAGYIATHLGAEHFAGYLADADCTVLAARSGDRILGYTMLIRGEPTDPVVAQSVPGRPTMELSKMYVRADAHGSGVATALMAAAIDAARYDGLASVWLGVNQRNARAQAFYRKSGFTVCGTRTFALGGHVEQDFVLARPLGSRARRSVGYEQQVR</sequence>
<dbReference type="STRING" id="444597.BST26_16805"/>
<name>A0A1X0D2G3_9MYCO</name>
<dbReference type="InterPro" id="IPR000182">
    <property type="entry name" value="GNAT_dom"/>
</dbReference>
<dbReference type="InterPro" id="IPR016181">
    <property type="entry name" value="Acyl_CoA_acyltransferase"/>
</dbReference>
<dbReference type="OrthoDB" id="143110at2"/>
<reference evidence="4 5" key="1">
    <citation type="submission" date="2016-12" db="EMBL/GenBank/DDBJ databases">
        <title>The new phylogeny of genus Mycobacterium.</title>
        <authorList>
            <person name="Tortoli E."/>
            <person name="Trovato A."/>
            <person name="Cirillo D.M."/>
        </authorList>
    </citation>
    <scope>NUCLEOTIDE SEQUENCE [LARGE SCALE GENOMIC DNA]</scope>
    <source>
        <strain evidence="4 5">DSM 45130</strain>
    </source>
</reference>
<dbReference type="PANTHER" id="PTHR43877:SF2">
    <property type="entry name" value="AMINOALKYLPHOSPHONATE N-ACETYLTRANSFERASE-RELATED"/>
    <property type="match status" value="1"/>
</dbReference>
<evidence type="ECO:0000259" key="3">
    <source>
        <dbReference type="PROSITE" id="PS51186"/>
    </source>
</evidence>
<accession>A0A1X0D2G3</accession>
<evidence type="ECO:0000256" key="2">
    <source>
        <dbReference type="ARBA" id="ARBA00023315"/>
    </source>
</evidence>
<comment type="caution">
    <text evidence="4">The sequence shown here is derived from an EMBL/GenBank/DDBJ whole genome shotgun (WGS) entry which is preliminary data.</text>
</comment>
<dbReference type="Gene3D" id="3.40.630.30">
    <property type="match status" value="1"/>
</dbReference>
<dbReference type="SUPFAM" id="SSF55729">
    <property type="entry name" value="Acyl-CoA N-acyltransferases (Nat)"/>
    <property type="match status" value="1"/>
</dbReference>
<dbReference type="InterPro" id="IPR050832">
    <property type="entry name" value="Bact_Acetyltransf"/>
</dbReference>
<feature type="domain" description="N-acetyltransferase" evidence="3">
    <location>
        <begin position="7"/>
        <end position="181"/>
    </location>
</feature>
<dbReference type="PANTHER" id="PTHR43877">
    <property type="entry name" value="AMINOALKYLPHOSPHONATE N-ACETYLTRANSFERASE-RELATED-RELATED"/>
    <property type="match status" value="1"/>
</dbReference>
<organism evidence="4 5">
    <name type="scientific">Mycolicibacterium insubricum</name>
    <dbReference type="NCBI Taxonomy" id="444597"/>
    <lineage>
        <taxon>Bacteria</taxon>
        <taxon>Bacillati</taxon>
        <taxon>Actinomycetota</taxon>
        <taxon>Actinomycetes</taxon>
        <taxon>Mycobacteriales</taxon>
        <taxon>Mycobacteriaceae</taxon>
        <taxon>Mycolicibacterium</taxon>
    </lineage>
</organism>
<keyword evidence="5" id="KW-1185">Reference proteome</keyword>